<evidence type="ECO:0000313" key="3">
    <source>
        <dbReference type="Proteomes" id="UP000807769"/>
    </source>
</evidence>
<dbReference type="RefSeq" id="XP_041187436.1">
    <property type="nucleotide sequence ID" value="XM_041333501.1"/>
</dbReference>
<feature type="compositionally biased region" description="Polar residues" evidence="1">
    <location>
        <begin position="207"/>
        <end position="221"/>
    </location>
</feature>
<reference evidence="2" key="1">
    <citation type="journal article" date="2020" name="New Phytol.">
        <title>Comparative genomics reveals dynamic genome evolution in host specialist ectomycorrhizal fungi.</title>
        <authorList>
            <person name="Lofgren L.A."/>
            <person name="Nguyen N.H."/>
            <person name="Vilgalys R."/>
            <person name="Ruytinx J."/>
            <person name="Liao H.L."/>
            <person name="Branco S."/>
            <person name="Kuo A."/>
            <person name="LaButti K."/>
            <person name="Lipzen A."/>
            <person name="Andreopoulos W."/>
            <person name="Pangilinan J."/>
            <person name="Riley R."/>
            <person name="Hundley H."/>
            <person name="Na H."/>
            <person name="Barry K."/>
            <person name="Grigoriev I.V."/>
            <person name="Stajich J.E."/>
            <person name="Kennedy P.G."/>
        </authorList>
    </citation>
    <scope>NUCLEOTIDE SEQUENCE</scope>
    <source>
        <strain evidence="2">MN1</strain>
    </source>
</reference>
<protein>
    <submittedName>
        <fullName evidence="2">Uncharacterized protein</fullName>
    </submittedName>
</protein>
<keyword evidence="3" id="KW-1185">Reference proteome</keyword>
<feature type="region of interest" description="Disordered" evidence="1">
    <location>
        <begin position="1"/>
        <end position="26"/>
    </location>
</feature>
<dbReference type="OrthoDB" id="2688836at2759"/>
<gene>
    <name evidence="2" type="ORF">BJ212DRAFT_1303867</name>
</gene>
<dbReference type="AlphaFoldDB" id="A0A9P7DXV9"/>
<organism evidence="2 3">
    <name type="scientific">Suillus subaureus</name>
    <dbReference type="NCBI Taxonomy" id="48587"/>
    <lineage>
        <taxon>Eukaryota</taxon>
        <taxon>Fungi</taxon>
        <taxon>Dikarya</taxon>
        <taxon>Basidiomycota</taxon>
        <taxon>Agaricomycotina</taxon>
        <taxon>Agaricomycetes</taxon>
        <taxon>Agaricomycetidae</taxon>
        <taxon>Boletales</taxon>
        <taxon>Suillineae</taxon>
        <taxon>Suillaceae</taxon>
        <taxon>Suillus</taxon>
    </lineage>
</organism>
<dbReference type="Proteomes" id="UP000807769">
    <property type="component" value="Unassembled WGS sequence"/>
</dbReference>
<accession>A0A9P7DXV9</accession>
<feature type="region of interest" description="Disordered" evidence="1">
    <location>
        <begin position="170"/>
        <end position="230"/>
    </location>
</feature>
<dbReference type="GeneID" id="64627518"/>
<evidence type="ECO:0000256" key="1">
    <source>
        <dbReference type="SAM" id="MobiDB-lite"/>
    </source>
</evidence>
<proteinExistence type="predicted"/>
<sequence length="283" mass="31382">MNTQLGVPHPAPPSHGHGLSYYGPYEPTSYEPEAQNLLPQYVTNAEGQSWTALHDTRSLPEVADPYLGQNPQVLLPYDTFGSGTYEPGAQAFLPQHRFEEQNLSVLRRLWGSSSEVAGPRLVQYPKLLPYPNSGFTSYELEVQDLLSQYAAYSEGQTWPALCDPWVTQTLPEEAGPHLGQPPQDPSPYGTESTSYVPGAHDILPQPEHSSYSEEQTWPGSSSRHDQLPPPPMVQGRQNRVMCAHPGAAYSLRRKTSLATSMRYTSGRLRLVVTIVEEGLRARI</sequence>
<dbReference type="EMBL" id="JABBWG010000050">
    <property type="protein sequence ID" value="KAG1805795.1"/>
    <property type="molecule type" value="Genomic_DNA"/>
</dbReference>
<evidence type="ECO:0000313" key="2">
    <source>
        <dbReference type="EMBL" id="KAG1805795.1"/>
    </source>
</evidence>
<name>A0A9P7DXV9_9AGAM</name>
<comment type="caution">
    <text evidence="2">The sequence shown here is derived from an EMBL/GenBank/DDBJ whole genome shotgun (WGS) entry which is preliminary data.</text>
</comment>